<accession>A0A9W6B1T8</accession>
<protein>
    <submittedName>
        <fullName evidence="2">Membrane protein</fullName>
    </submittedName>
</protein>
<proteinExistence type="predicted"/>
<reference evidence="2" key="2">
    <citation type="journal article" date="2023" name="PLoS ONE">
        <title>Philodulcilactobacillus myokoensis gen. nov., sp. nov., a fructophilic, acidophilic, and agar-phobic lactic acid bacterium isolated from fermented vegetable extracts.</title>
        <authorList>
            <person name="Kouya T."/>
            <person name="Ishiyama Y."/>
            <person name="Ohashi S."/>
            <person name="Kumakubo R."/>
            <person name="Yamazaki T."/>
            <person name="Otaki T."/>
        </authorList>
    </citation>
    <scope>NUCLEOTIDE SEQUENCE</scope>
    <source>
        <strain evidence="2">WR16-4</strain>
    </source>
</reference>
<dbReference type="PANTHER" id="PTHR37305:SF1">
    <property type="entry name" value="MEMBRANE PROTEIN"/>
    <property type="match status" value="1"/>
</dbReference>
<comment type="caution">
    <text evidence="2">The sequence shown here is derived from an EMBL/GenBank/DDBJ whole genome shotgun (WGS) entry which is preliminary data.</text>
</comment>
<organism evidence="2 3">
    <name type="scientific">Philodulcilactobacillus myokoensis</name>
    <dbReference type="NCBI Taxonomy" id="2929573"/>
    <lineage>
        <taxon>Bacteria</taxon>
        <taxon>Bacillati</taxon>
        <taxon>Bacillota</taxon>
        <taxon>Bacilli</taxon>
        <taxon>Lactobacillales</taxon>
        <taxon>Lactobacillaceae</taxon>
        <taxon>Philodulcilactobacillus</taxon>
    </lineage>
</organism>
<gene>
    <name evidence="2" type="ORF">WR164_13140</name>
</gene>
<feature type="transmembrane region" description="Helical" evidence="1">
    <location>
        <begin position="17"/>
        <end position="34"/>
    </location>
</feature>
<feature type="transmembrane region" description="Helical" evidence="1">
    <location>
        <begin position="160"/>
        <end position="181"/>
    </location>
</feature>
<keyword evidence="3" id="KW-1185">Reference proteome</keyword>
<feature type="transmembrane region" description="Helical" evidence="1">
    <location>
        <begin position="131"/>
        <end position="153"/>
    </location>
</feature>
<evidence type="ECO:0000313" key="3">
    <source>
        <dbReference type="Proteomes" id="UP001144204"/>
    </source>
</evidence>
<dbReference type="AlphaFoldDB" id="A0A9W6B1T8"/>
<feature type="transmembrane region" description="Helical" evidence="1">
    <location>
        <begin position="88"/>
        <end position="111"/>
    </location>
</feature>
<dbReference type="Pfam" id="PF12730">
    <property type="entry name" value="ABC2_membrane_4"/>
    <property type="match status" value="1"/>
</dbReference>
<dbReference type="EMBL" id="BRPL01000002">
    <property type="protein sequence ID" value="GLB47335.1"/>
    <property type="molecule type" value="Genomic_DNA"/>
</dbReference>
<name>A0A9W6B1T8_9LACO</name>
<sequence>MKFSLQQEFYKFNHQKISFYGLIILLILMIYSAFSNKTSTDTIIQNFGAGQWLTIIVITISSTFLSMEYTNNTILTLFYKRPNKFVIYFSKLFVLVIYSAISLVLSVFVTFILKELIVGGQYHWSDLVSALFLNVLGTFIYLMFIITLALLLISVFKNNAVVVGLGLFNSFLGASLSSAIMSDFPGSISLLKWNPFNMIYIMNQLSFPKDFIKISYLSNLQIIIANIFYIVLFGLLGYSMFKKRRV</sequence>
<keyword evidence="1" id="KW-1133">Transmembrane helix</keyword>
<evidence type="ECO:0000256" key="1">
    <source>
        <dbReference type="SAM" id="Phobius"/>
    </source>
</evidence>
<feature type="transmembrane region" description="Helical" evidence="1">
    <location>
        <begin position="220"/>
        <end position="241"/>
    </location>
</feature>
<reference evidence="2" key="1">
    <citation type="submission" date="2022-07" db="EMBL/GenBank/DDBJ databases">
        <authorList>
            <person name="Kouya T."/>
            <person name="Ishiyama Y."/>
        </authorList>
    </citation>
    <scope>NUCLEOTIDE SEQUENCE</scope>
    <source>
        <strain evidence="2">WR16-4</strain>
    </source>
</reference>
<keyword evidence="1" id="KW-0472">Membrane</keyword>
<keyword evidence="1" id="KW-0812">Transmembrane</keyword>
<feature type="transmembrane region" description="Helical" evidence="1">
    <location>
        <begin position="49"/>
        <end position="67"/>
    </location>
</feature>
<dbReference type="Proteomes" id="UP001144204">
    <property type="component" value="Unassembled WGS sequence"/>
</dbReference>
<evidence type="ECO:0000313" key="2">
    <source>
        <dbReference type="EMBL" id="GLB47335.1"/>
    </source>
</evidence>
<dbReference type="RefSeq" id="WP_286136798.1">
    <property type="nucleotide sequence ID" value="NZ_BRPL01000002.1"/>
</dbReference>
<dbReference type="PANTHER" id="PTHR37305">
    <property type="entry name" value="INTEGRAL MEMBRANE PROTEIN-RELATED"/>
    <property type="match status" value="1"/>
</dbReference>